<feature type="region of interest" description="Disordered" evidence="1">
    <location>
        <begin position="16"/>
        <end position="349"/>
    </location>
</feature>
<evidence type="ECO:0000313" key="3">
    <source>
        <dbReference type="Proteomes" id="UP001228049"/>
    </source>
</evidence>
<dbReference type="InterPro" id="IPR040006">
    <property type="entry name" value="TNKS1BP1-like"/>
</dbReference>
<sequence length="349" mass="38121">MMAAQVEVQTGEVGRTVGGGRLHLSPLTDSSNKSLIEITSINQSHIIPPEPNKPGPSPKPRLTPKPFALERNPTIKPILAPKPQARPHPESTRLAGYKSELPSSAKPQQPVAPSKPRPVSTNLNRPASTFFKTSNKLNSGQTTKPIVQPFKPAPPLDPGDPSKPFPPITAERENVRERRKSSSSSLAYSKSLKQLPAAEWSGTTKNENAKDWTPSSEGGSSITRAKSMGFLIQVGQEEEEKEKAKPEKAVQMRPQPRGSRPRPVSALFLDSPTETETPAPAPRWARRPLSADLTSKFESIGLSLHRKSPKANTKENTPEEKPLPQKREQQKPPKSPPPHSTDGVDQLLF</sequence>
<keyword evidence="3" id="KW-1185">Reference proteome</keyword>
<name>A0AAD9BY53_DISEL</name>
<reference evidence="2" key="1">
    <citation type="submission" date="2023-04" db="EMBL/GenBank/DDBJ databases">
        <title>Chromosome-level genome of Chaenocephalus aceratus.</title>
        <authorList>
            <person name="Park H."/>
        </authorList>
    </citation>
    <scope>NUCLEOTIDE SEQUENCE</scope>
    <source>
        <strain evidence="2">DE</strain>
        <tissue evidence="2">Muscle</tissue>
    </source>
</reference>
<feature type="compositionally biased region" description="Polar residues" evidence="1">
    <location>
        <begin position="213"/>
        <end position="224"/>
    </location>
</feature>
<organism evidence="2 3">
    <name type="scientific">Dissostichus eleginoides</name>
    <name type="common">Patagonian toothfish</name>
    <name type="synonym">Dissostichus amissus</name>
    <dbReference type="NCBI Taxonomy" id="100907"/>
    <lineage>
        <taxon>Eukaryota</taxon>
        <taxon>Metazoa</taxon>
        <taxon>Chordata</taxon>
        <taxon>Craniata</taxon>
        <taxon>Vertebrata</taxon>
        <taxon>Euteleostomi</taxon>
        <taxon>Actinopterygii</taxon>
        <taxon>Neopterygii</taxon>
        <taxon>Teleostei</taxon>
        <taxon>Neoteleostei</taxon>
        <taxon>Acanthomorphata</taxon>
        <taxon>Eupercaria</taxon>
        <taxon>Perciformes</taxon>
        <taxon>Notothenioidei</taxon>
        <taxon>Nototheniidae</taxon>
        <taxon>Dissostichus</taxon>
    </lineage>
</organism>
<feature type="compositionally biased region" description="Basic and acidic residues" evidence="1">
    <location>
        <begin position="312"/>
        <end position="331"/>
    </location>
</feature>
<dbReference type="PANTHER" id="PTHR22042:SF3">
    <property type="entry name" value="RIKEN CDNA 2900026A02 GENE"/>
    <property type="match status" value="1"/>
</dbReference>
<evidence type="ECO:0000313" key="2">
    <source>
        <dbReference type="EMBL" id="KAK1892572.1"/>
    </source>
</evidence>
<evidence type="ECO:0000256" key="1">
    <source>
        <dbReference type="SAM" id="MobiDB-lite"/>
    </source>
</evidence>
<proteinExistence type="predicted"/>
<comment type="caution">
    <text evidence="2">The sequence shown here is derived from an EMBL/GenBank/DDBJ whole genome shotgun (WGS) entry which is preliminary data.</text>
</comment>
<accession>A0AAD9BY53</accession>
<feature type="compositionally biased region" description="Polar residues" evidence="1">
    <location>
        <begin position="119"/>
        <end position="145"/>
    </location>
</feature>
<gene>
    <name evidence="2" type="ORF">KUDE01_007647</name>
</gene>
<feature type="compositionally biased region" description="Pro residues" evidence="1">
    <location>
        <begin position="151"/>
        <end position="167"/>
    </location>
</feature>
<feature type="compositionally biased region" description="Low complexity" evidence="1">
    <location>
        <begin position="182"/>
        <end position="195"/>
    </location>
</feature>
<protein>
    <submittedName>
        <fullName evidence="2">Uncharacterized protein</fullName>
    </submittedName>
</protein>
<feature type="compositionally biased region" description="Pro residues" evidence="1">
    <location>
        <begin position="48"/>
        <end position="63"/>
    </location>
</feature>
<dbReference type="PANTHER" id="PTHR22042">
    <property type="entry name" value="TANKYRASE 1 BINDING PROTEIN"/>
    <property type="match status" value="1"/>
</dbReference>
<dbReference type="AlphaFoldDB" id="A0AAD9BY53"/>
<dbReference type="EMBL" id="JASDAP010000013">
    <property type="protein sequence ID" value="KAK1892572.1"/>
    <property type="molecule type" value="Genomic_DNA"/>
</dbReference>
<feature type="compositionally biased region" description="Polar residues" evidence="1">
    <location>
        <begin position="27"/>
        <end position="45"/>
    </location>
</feature>
<feature type="compositionally biased region" description="Basic and acidic residues" evidence="1">
    <location>
        <begin position="241"/>
        <end position="250"/>
    </location>
</feature>
<dbReference type="Proteomes" id="UP001228049">
    <property type="component" value="Unassembled WGS sequence"/>
</dbReference>